<keyword evidence="2 9" id="KW-0547">Nucleotide-binding</keyword>
<dbReference type="SUPFAM" id="SSF52540">
    <property type="entry name" value="P-loop containing nucleoside triphosphate hydrolases"/>
    <property type="match status" value="1"/>
</dbReference>
<dbReference type="EC" id="3.6.5.4" evidence="9"/>
<keyword evidence="6 9" id="KW-0733">Signal recognition particle</keyword>
<dbReference type="GO" id="GO:0048500">
    <property type="term" value="C:signal recognition particle"/>
    <property type="evidence" value="ECO:0007669"/>
    <property type="project" value="UniProtKB-UniRule"/>
</dbReference>
<feature type="binding site" evidence="9">
    <location>
        <begin position="190"/>
        <end position="194"/>
    </location>
    <ligand>
        <name>GTP</name>
        <dbReference type="ChEBI" id="CHEBI:37565"/>
    </ligand>
</feature>
<accession>A0A9D1HNK5</accession>
<feature type="region of interest" description="Disordered" evidence="10">
    <location>
        <begin position="428"/>
        <end position="458"/>
    </location>
</feature>
<dbReference type="GO" id="GO:0003924">
    <property type="term" value="F:GTPase activity"/>
    <property type="evidence" value="ECO:0007669"/>
    <property type="project" value="UniProtKB-UniRule"/>
</dbReference>
<evidence type="ECO:0000256" key="2">
    <source>
        <dbReference type="ARBA" id="ARBA00022741"/>
    </source>
</evidence>
<evidence type="ECO:0000313" key="15">
    <source>
        <dbReference type="Proteomes" id="UP000824175"/>
    </source>
</evidence>
<dbReference type="InterPro" id="IPR042101">
    <property type="entry name" value="SRP54_N_sf"/>
</dbReference>
<dbReference type="InterPro" id="IPR036891">
    <property type="entry name" value="Signal_recog_part_SRP54_M_sf"/>
</dbReference>
<dbReference type="NCBIfam" id="TIGR00959">
    <property type="entry name" value="ffh"/>
    <property type="match status" value="1"/>
</dbReference>
<comment type="catalytic activity">
    <reaction evidence="8 9">
        <text>GTP + H2O = GDP + phosphate + H(+)</text>
        <dbReference type="Rhea" id="RHEA:19669"/>
        <dbReference type="ChEBI" id="CHEBI:15377"/>
        <dbReference type="ChEBI" id="CHEBI:15378"/>
        <dbReference type="ChEBI" id="CHEBI:37565"/>
        <dbReference type="ChEBI" id="CHEBI:43474"/>
        <dbReference type="ChEBI" id="CHEBI:58189"/>
        <dbReference type="EC" id="3.6.5.4"/>
    </reaction>
</comment>
<dbReference type="Pfam" id="PF02881">
    <property type="entry name" value="SRP54_N"/>
    <property type="match status" value="1"/>
</dbReference>
<comment type="subcellular location">
    <subcellularLocation>
        <location evidence="9">Cytoplasm</location>
    </subcellularLocation>
    <text evidence="9">The SRP-RNC complex is targeted to the cytoplasmic membrane.</text>
</comment>
<dbReference type="CDD" id="cd18539">
    <property type="entry name" value="SRP_G"/>
    <property type="match status" value="1"/>
</dbReference>
<proteinExistence type="inferred from homology"/>
<dbReference type="GO" id="GO:0008312">
    <property type="term" value="F:7S RNA binding"/>
    <property type="evidence" value="ECO:0007669"/>
    <property type="project" value="InterPro"/>
</dbReference>
<evidence type="ECO:0000256" key="5">
    <source>
        <dbReference type="ARBA" id="ARBA00023134"/>
    </source>
</evidence>
<dbReference type="InterPro" id="IPR000897">
    <property type="entry name" value="SRP54_GTPase_dom"/>
</dbReference>
<dbReference type="InterPro" id="IPR022941">
    <property type="entry name" value="SRP54"/>
</dbReference>
<dbReference type="InterPro" id="IPR027417">
    <property type="entry name" value="P-loop_NTPase"/>
</dbReference>
<comment type="subunit">
    <text evidence="9">Part of the signal recognition particle protein translocation system, which is composed of SRP and FtsY.</text>
</comment>
<evidence type="ECO:0000256" key="3">
    <source>
        <dbReference type="ARBA" id="ARBA00022801"/>
    </source>
</evidence>
<reference evidence="14" key="2">
    <citation type="journal article" date="2021" name="PeerJ">
        <title>Extensive microbial diversity within the chicken gut microbiome revealed by metagenomics and culture.</title>
        <authorList>
            <person name="Gilroy R."/>
            <person name="Ravi A."/>
            <person name="Getino M."/>
            <person name="Pursley I."/>
            <person name="Horton D.L."/>
            <person name="Alikhan N.F."/>
            <person name="Baker D."/>
            <person name="Gharbi K."/>
            <person name="Hall N."/>
            <person name="Watson M."/>
            <person name="Adriaenssens E.M."/>
            <person name="Foster-Nyarko E."/>
            <person name="Jarju S."/>
            <person name="Secka A."/>
            <person name="Antonio M."/>
            <person name="Oren A."/>
            <person name="Chaudhuri R.R."/>
            <person name="La Ragione R."/>
            <person name="Hildebrand F."/>
            <person name="Pallen M.J."/>
        </authorList>
    </citation>
    <scope>NUCLEOTIDE SEQUENCE</scope>
    <source>
        <strain evidence="14">CHK195-11698</strain>
    </source>
</reference>
<evidence type="ECO:0000256" key="6">
    <source>
        <dbReference type="ARBA" id="ARBA00023135"/>
    </source>
</evidence>
<dbReference type="Gene3D" id="3.40.50.300">
    <property type="entry name" value="P-loop containing nucleotide triphosphate hydrolases"/>
    <property type="match status" value="1"/>
</dbReference>
<dbReference type="GO" id="GO:0005525">
    <property type="term" value="F:GTP binding"/>
    <property type="evidence" value="ECO:0007669"/>
    <property type="project" value="UniProtKB-UniRule"/>
</dbReference>
<dbReference type="InterPro" id="IPR004125">
    <property type="entry name" value="Signal_recog_particle_SRP54_M"/>
</dbReference>
<dbReference type="FunFam" id="3.40.50.300:FF:000022">
    <property type="entry name" value="Signal recognition particle 54 kDa subunit"/>
    <property type="match status" value="1"/>
</dbReference>
<feature type="domain" description="AAA+ ATPase" evidence="11">
    <location>
        <begin position="99"/>
        <end position="405"/>
    </location>
</feature>
<comment type="function">
    <text evidence="9">Involved in targeting and insertion of nascent membrane proteins into the cytoplasmic membrane. Binds to the hydrophobic signal sequence of the ribosome-nascent chain (RNC) as it emerges from the ribosomes. The SRP-RNC complex is then targeted to the cytoplasmic membrane where it interacts with the SRP receptor FtsY.</text>
</comment>
<evidence type="ECO:0000313" key="14">
    <source>
        <dbReference type="EMBL" id="HIU12604.1"/>
    </source>
</evidence>
<evidence type="ECO:0000259" key="12">
    <source>
        <dbReference type="SMART" id="SM00962"/>
    </source>
</evidence>
<comment type="caution">
    <text evidence="14">The sequence shown here is derived from an EMBL/GenBank/DDBJ whole genome shotgun (WGS) entry which is preliminary data.</text>
</comment>
<evidence type="ECO:0000256" key="4">
    <source>
        <dbReference type="ARBA" id="ARBA00022884"/>
    </source>
</evidence>
<dbReference type="Gene3D" id="1.20.120.140">
    <property type="entry name" value="Signal recognition particle SRP54, nucleotide-binding domain"/>
    <property type="match status" value="1"/>
</dbReference>
<dbReference type="Proteomes" id="UP000824175">
    <property type="component" value="Unassembled WGS sequence"/>
</dbReference>
<evidence type="ECO:0000259" key="13">
    <source>
        <dbReference type="SMART" id="SM00963"/>
    </source>
</evidence>
<keyword evidence="5 9" id="KW-0342">GTP-binding</keyword>
<dbReference type="SMART" id="SM00382">
    <property type="entry name" value="AAA"/>
    <property type="match status" value="1"/>
</dbReference>
<feature type="binding site" evidence="9">
    <location>
        <begin position="248"/>
        <end position="251"/>
    </location>
    <ligand>
        <name>GTP</name>
        <dbReference type="ChEBI" id="CHEBI:37565"/>
    </ligand>
</feature>
<dbReference type="AlphaFoldDB" id="A0A9D1HNK5"/>
<keyword evidence="9" id="KW-0963">Cytoplasm</keyword>
<dbReference type="InterPro" id="IPR004780">
    <property type="entry name" value="SRP"/>
</dbReference>
<sequence length="458" mass="50842">MPFESLSERLSASLKKVRGQRTLTEENMSDMLREIRLALLEADVNFQVVKEFIDNVRSKALGEDVLSSLTPGQMVVKIVHEELVELLGSTVSELDLSRKPSVIMMVGLQGSGKTTTSGKLANLLVKKNQKKPLLVACDVYRPAAIEQLQTLGNSIQVPVFSRGTEAKPEDIAREAMDYARANDHDVVIIDTAGRLHVDEALMDELGRMEAIVHPSEILLVVDALTGQDIINVASSFNEKLHLTGAVLTKMDGDSRGGGALSIRHMTHVPIKFVATGEKLEAIDVFHPDRMADRILGMGDVMSLIEKAQDVIDERSVKKSMSHLQQGTFGLDDMLESMRQVQRLGPLSGILKMMPGMPNNIPNFKDEDAQKRLKEIEAIILSMTPEERRDPSIIKASRKQRIAKGCGKEVAAINRLLKQYEQSKVFMNQMNAMTGGKKRPSAAPNPNRKKERHKKKKKR</sequence>
<evidence type="ECO:0000256" key="1">
    <source>
        <dbReference type="ARBA" id="ARBA00005450"/>
    </source>
</evidence>
<organism evidence="14 15">
    <name type="scientific">Candidatus Fimiplasma intestinipullorum</name>
    <dbReference type="NCBI Taxonomy" id="2840825"/>
    <lineage>
        <taxon>Bacteria</taxon>
        <taxon>Bacillati</taxon>
        <taxon>Bacillota</taxon>
        <taxon>Clostridia</taxon>
        <taxon>Eubacteriales</taxon>
        <taxon>Candidatus Fimiplasma</taxon>
    </lineage>
</organism>
<evidence type="ECO:0000256" key="7">
    <source>
        <dbReference type="ARBA" id="ARBA00023274"/>
    </source>
</evidence>
<evidence type="ECO:0000256" key="10">
    <source>
        <dbReference type="SAM" id="MobiDB-lite"/>
    </source>
</evidence>
<comment type="domain">
    <text evidence="9">Composed of three domains: the N-terminal N domain, which is responsible for interactions with the ribosome, the central G domain, which binds GTP, and the C-terminal M domain, which binds the RNA and the signal sequence of the RNC.</text>
</comment>
<keyword evidence="3 9" id="KW-0378">Hydrolase</keyword>
<name>A0A9D1HNK5_9FIRM</name>
<dbReference type="Pfam" id="PF00448">
    <property type="entry name" value="SRP54"/>
    <property type="match status" value="1"/>
</dbReference>
<gene>
    <name evidence="9 14" type="primary">ffh</name>
    <name evidence="14" type="ORF">IAD15_00815</name>
</gene>
<keyword evidence="4 9" id="KW-0694">RNA-binding</keyword>
<dbReference type="PANTHER" id="PTHR11564">
    <property type="entry name" value="SIGNAL RECOGNITION PARTICLE 54K PROTEIN SRP54"/>
    <property type="match status" value="1"/>
</dbReference>
<dbReference type="Pfam" id="PF02978">
    <property type="entry name" value="SRP_SPB"/>
    <property type="match status" value="1"/>
</dbReference>
<dbReference type="HAMAP" id="MF_00306">
    <property type="entry name" value="SRP54"/>
    <property type="match status" value="1"/>
</dbReference>
<reference evidence="14" key="1">
    <citation type="submission" date="2020-10" db="EMBL/GenBank/DDBJ databases">
        <authorList>
            <person name="Gilroy R."/>
        </authorList>
    </citation>
    <scope>NUCLEOTIDE SEQUENCE</scope>
    <source>
        <strain evidence="14">CHK195-11698</strain>
    </source>
</reference>
<dbReference type="InterPro" id="IPR013822">
    <property type="entry name" value="Signal_recog_particl_SRP54_hlx"/>
</dbReference>
<protein>
    <recommendedName>
        <fullName evidence="9">Signal recognition particle protein</fullName>
        <ecNumber evidence="9">3.6.5.4</ecNumber>
    </recommendedName>
    <alternativeName>
        <fullName evidence="9">Fifty-four homolog</fullName>
    </alternativeName>
</protein>
<dbReference type="InterPro" id="IPR003593">
    <property type="entry name" value="AAA+_ATPase"/>
</dbReference>
<dbReference type="EMBL" id="DVMJ01000007">
    <property type="protein sequence ID" value="HIU12604.1"/>
    <property type="molecule type" value="Genomic_DNA"/>
</dbReference>
<dbReference type="PANTHER" id="PTHR11564:SF5">
    <property type="entry name" value="SIGNAL RECOGNITION PARTICLE SUBUNIT SRP54"/>
    <property type="match status" value="1"/>
</dbReference>
<dbReference type="GO" id="GO:0006614">
    <property type="term" value="P:SRP-dependent cotranslational protein targeting to membrane"/>
    <property type="evidence" value="ECO:0007669"/>
    <property type="project" value="InterPro"/>
</dbReference>
<feature type="domain" description="Signal recognition particle SRP54 helical bundle" evidence="13">
    <location>
        <begin position="2"/>
        <end position="87"/>
    </location>
</feature>
<feature type="compositionally biased region" description="Basic residues" evidence="10">
    <location>
        <begin position="446"/>
        <end position="458"/>
    </location>
</feature>
<dbReference type="SUPFAM" id="SSF47446">
    <property type="entry name" value="Signal peptide-binding domain"/>
    <property type="match status" value="1"/>
</dbReference>
<evidence type="ECO:0000259" key="11">
    <source>
        <dbReference type="SMART" id="SM00382"/>
    </source>
</evidence>
<evidence type="ECO:0000256" key="8">
    <source>
        <dbReference type="ARBA" id="ARBA00048027"/>
    </source>
</evidence>
<dbReference type="SMART" id="SM00962">
    <property type="entry name" value="SRP54"/>
    <property type="match status" value="1"/>
</dbReference>
<evidence type="ECO:0000256" key="9">
    <source>
        <dbReference type="HAMAP-Rule" id="MF_00306"/>
    </source>
</evidence>
<dbReference type="Gene3D" id="1.10.260.30">
    <property type="entry name" value="Signal recognition particle, SRP54 subunit, M-domain"/>
    <property type="match status" value="1"/>
</dbReference>
<comment type="similarity">
    <text evidence="1 9">Belongs to the GTP-binding SRP family. SRP54 subfamily.</text>
</comment>
<keyword evidence="7 9" id="KW-0687">Ribonucleoprotein</keyword>
<dbReference type="SMART" id="SM00963">
    <property type="entry name" value="SRP54_N"/>
    <property type="match status" value="1"/>
</dbReference>
<feature type="domain" description="SRP54-type proteins GTP-binding" evidence="12">
    <location>
        <begin position="100"/>
        <end position="296"/>
    </location>
</feature>
<feature type="binding site" evidence="9">
    <location>
        <begin position="107"/>
        <end position="114"/>
    </location>
    <ligand>
        <name>GTP</name>
        <dbReference type="ChEBI" id="CHEBI:37565"/>
    </ligand>
</feature>